<sequence>MNKYFDNPELKKSSLIIVGIAFITIIISFFVIEKSYEGIKRSYIESNMALVGEISKSHPKLKREIIETIVKGPNEESIEKGRSILKEYGFDENLEIEFIPSMEYNYHKVLKTILVFLLVFFVVVFIQNYFQYIKIYKRLERLRLAAQNIVDQNFNIGIYENAEGIFAKLAYVFNNMRIVMKNNFLSIEKEKEFLINLLSDISHQLKTPISSLIIYNDILLNRTIDDDKRREFLENSSKQLNRIEWLVKSLLKLAKLDAGAIRFEKINSDINKTVEESIEVLRAKAKYEKVDLRFYSEDFKILMEHDPNWLSEAIINLVKNSLEHTKKGGVVEVNTERTSVLTKITVKDTGEGIPKEELPHIFKRFYKGRRNKNVESVGIGLALSKSIIEAHDGMINVESKEGEGTLFTITFLRN</sequence>
<keyword evidence="8" id="KW-1133">Transmembrane helix</keyword>
<dbReference type="Pfam" id="PF00512">
    <property type="entry name" value="HisKA"/>
    <property type="match status" value="1"/>
</dbReference>
<dbReference type="AlphaFoldDB" id="A0A2X2YAY3"/>
<dbReference type="InterPro" id="IPR005467">
    <property type="entry name" value="His_kinase_dom"/>
</dbReference>
<protein>
    <recommendedName>
        <fullName evidence="3">histidine kinase</fullName>
        <ecNumber evidence="3">2.7.13.3</ecNumber>
    </recommendedName>
</protein>
<proteinExistence type="predicted"/>
<dbReference type="PANTHER" id="PTHR45453:SF1">
    <property type="entry name" value="PHOSPHATE REGULON SENSOR PROTEIN PHOR"/>
    <property type="match status" value="1"/>
</dbReference>
<evidence type="ECO:0000256" key="6">
    <source>
        <dbReference type="ARBA" id="ARBA00022777"/>
    </source>
</evidence>
<feature type="transmembrane region" description="Helical" evidence="8">
    <location>
        <begin position="109"/>
        <end position="130"/>
    </location>
</feature>
<dbReference type="InterPro" id="IPR036097">
    <property type="entry name" value="HisK_dim/P_sf"/>
</dbReference>
<dbReference type="Pfam" id="PF02518">
    <property type="entry name" value="HATPase_c"/>
    <property type="match status" value="1"/>
</dbReference>
<evidence type="ECO:0000256" key="3">
    <source>
        <dbReference type="ARBA" id="ARBA00012438"/>
    </source>
</evidence>
<accession>A0A2X2YAY3</accession>
<dbReference type="PANTHER" id="PTHR45453">
    <property type="entry name" value="PHOSPHATE REGULON SENSOR PROTEIN PHOR"/>
    <property type="match status" value="1"/>
</dbReference>
<keyword evidence="4" id="KW-0597">Phosphoprotein</keyword>
<dbReference type="PRINTS" id="PR00344">
    <property type="entry name" value="BCTRLSENSOR"/>
</dbReference>
<dbReference type="InterPro" id="IPR003594">
    <property type="entry name" value="HATPase_dom"/>
</dbReference>
<dbReference type="FunFam" id="3.30.565.10:FF:000006">
    <property type="entry name" value="Sensor histidine kinase WalK"/>
    <property type="match status" value="1"/>
</dbReference>
<organism evidence="10 11">
    <name type="scientific">Clostridium cochlearium</name>
    <dbReference type="NCBI Taxonomy" id="1494"/>
    <lineage>
        <taxon>Bacteria</taxon>
        <taxon>Bacillati</taxon>
        <taxon>Bacillota</taxon>
        <taxon>Clostridia</taxon>
        <taxon>Eubacteriales</taxon>
        <taxon>Clostridiaceae</taxon>
        <taxon>Clostridium</taxon>
    </lineage>
</organism>
<evidence type="ECO:0000256" key="7">
    <source>
        <dbReference type="ARBA" id="ARBA00023012"/>
    </source>
</evidence>
<dbReference type="Gene3D" id="1.10.287.130">
    <property type="match status" value="1"/>
</dbReference>
<dbReference type="Proteomes" id="UP000250223">
    <property type="component" value="Unassembled WGS sequence"/>
</dbReference>
<keyword evidence="8" id="KW-0472">Membrane</keyword>
<evidence type="ECO:0000256" key="2">
    <source>
        <dbReference type="ARBA" id="ARBA00004370"/>
    </source>
</evidence>
<keyword evidence="7" id="KW-0902">Two-component regulatory system</keyword>
<dbReference type="InterPro" id="IPR004358">
    <property type="entry name" value="Sig_transdc_His_kin-like_C"/>
</dbReference>
<dbReference type="CDD" id="cd00082">
    <property type="entry name" value="HisKA"/>
    <property type="match status" value="1"/>
</dbReference>
<dbReference type="Gene3D" id="3.30.565.10">
    <property type="entry name" value="Histidine kinase-like ATPase, C-terminal domain"/>
    <property type="match status" value="1"/>
</dbReference>
<name>A0A2X2YAY3_CLOCO</name>
<dbReference type="CDD" id="cd00075">
    <property type="entry name" value="HATPase"/>
    <property type="match status" value="1"/>
</dbReference>
<dbReference type="SUPFAM" id="SSF55874">
    <property type="entry name" value="ATPase domain of HSP90 chaperone/DNA topoisomerase II/histidine kinase"/>
    <property type="match status" value="1"/>
</dbReference>
<dbReference type="EMBL" id="UAWC01000023">
    <property type="protein sequence ID" value="SQB35079.1"/>
    <property type="molecule type" value="Genomic_DNA"/>
</dbReference>
<dbReference type="InterPro" id="IPR050351">
    <property type="entry name" value="BphY/WalK/GraS-like"/>
</dbReference>
<keyword evidence="6" id="KW-0418">Kinase</keyword>
<evidence type="ECO:0000313" key="10">
    <source>
        <dbReference type="EMBL" id="SQB35079.1"/>
    </source>
</evidence>
<dbReference type="RefSeq" id="WP_111921542.1">
    <property type="nucleotide sequence ID" value="NZ_UAWC01000023.1"/>
</dbReference>
<feature type="domain" description="Histidine kinase" evidence="9">
    <location>
        <begin position="200"/>
        <end position="414"/>
    </location>
</feature>
<comment type="subcellular location">
    <subcellularLocation>
        <location evidence="2">Membrane</location>
    </subcellularLocation>
</comment>
<evidence type="ECO:0000256" key="1">
    <source>
        <dbReference type="ARBA" id="ARBA00000085"/>
    </source>
</evidence>
<feature type="transmembrane region" description="Helical" evidence="8">
    <location>
        <begin position="12"/>
        <end position="32"/>
    </location>
</feature>
<gene>
    <name evidence="10" type="primary">resE_2</name>
    <name evidence="10" type="ORF">NCTC13028_01692</name>
</gene>
<evidence type="ECO:0000256" key="4">
    <source>
        <dbReference type="ARBA" id="ARBA00022553"/>
    </source>
</evidence>
<dbReference type="InterPro" id="IPR036890">
    <property type="entry name" value="HATPase_C_sf"/>
</dbReference>
<keyword evidence="5 10" id="KW-0808">Transferase</keyword>
<dbReference type="SUPFAM" id="SSF47384">
    <property type="entry name" value="Homodimeric domain of signal transducing histidine kinase"/>
    <property type="match status" value="1"/>
</dbReference>
<dbReference type="GO" id="GO:0005886">
    <property type="term" value="C:plasma membrane"/>
    <property type="evidence" value="ECO:0007669"/>
    <property type="project" value="TreeGrafter"/>
</dbReference>
<dbReference type="SMART" id="SM00388">
    <property type="entry name" value="HisKA"/>
    <property type="match status" value="1"/>
</dbReference>
<dbReference type="InterPro" id="IPR003661">
    <property type="entry name" value="HisK_dim/P_dom"/>
</dbReference>
<comment type="catalytic activity">
    <reaction evidence="1">
        <text>ATP + protein L-histidine = ADP + protein N-phospho-L-histidine.</text>
        <dbReference type="EC" id="2.7.13.3"/>
    </reaction>
</comment>
<dbReference type="EC" id="2.7.13.3" evidence="3"/>
<evidence type="ECO:0000256" key="8">
    <source>
        <dbReference type="SAM" id="Phobius"/>
    </source>
</evidence>
<evidence type="ECO:0000313" key="11">
    <source>
        <dbReference type="Proteomes" id="UP000250223"/>
    </source>
</evidence>
<keyword evidence="8" id="KW-0812">Transmembrane</keyword>
<evidence type="ECO:0000256" key="5">
    <source>
        <dbReference type="ARBA" id="ARBA00022679"/>
    </source>
</evidence>
<reference evidence="10 11" key="1">
    <citation type="submission" date="2018-06" db="EMBL/GenBank/DDBJ databases">
        <authorList>
            <consortium name="Pathogen Informatics"/>
            <person name="Doyle S."/>
        </authorList>
    </citation>
    <scope>NUCLEOTIDE SEQUENCE [LARGE SCALE GENOMIC DNA]</scope>
    <source>
        <strain evidence="10 11">NCTC13028</strain>
    </source>
</reference>
<dbReference type="PROSITE" id="PS50109">
    <property type="entry name" value="HIS_KIN"/>
    <property type="match status" value="1"/>
</dbReference>
<dbReference type="GO" id="GO:0016036">
    <property type="term" value="P:cellular response to phosphate starvation"/>
    <property type="evidence" value="ECO:0007669"/>
    <property type="project" value="TreeGrafter"/>
</dbReference>
<dbReference type="GO" id="GO:0004721">
    <property type="term" value="F:phosphoprotein phosphatase activity"/>
    <property type="evidence" value="ECO:0007669"/>
    <property type="project" value="TreeGrafter"/>
</dbReference>
<dbReference type="GO" id="GO:0000155">
    <property type="term" value="F:phosphorelay sensor kinase activity"/>
    <property type="evidence" value="ECO:0007669"/>
    <property type="project" value="InterPro"/>
</dbReference>
<dbReference type="SMART" id="SM00387">
    <property type="entry name" value="HATPase_c"/>
    <property type="match status" value="1"/>
</dbReference>
<evidence type="ECO:0000259" key="9">
    <source>
        <dbReference type="PROSITE" id="PS50109"/>
    </source>
</evidence>